<feature type="transmembrane region" description="Helical" evidence="9">
    <location>
        <begin position="12"/>
        <end position="32"/>
    </location>
</feature>
<dbReference type="InterPro" id="IPR007387">
    <property type="entry name" value="TRAP_DctQ"/>
</dbReference>
<comment type="function">
    <text evidence="9">Part of the tripartite ATP-independent periplasmic (TRAP) transport system.</text>
</comment>
<dbReference type="Pfam" id="PF04290">
    <property type="entry name" value="DctQ"/>
    <property type="match status" value="1"/>
</dbReference>
<dbReference type="Proteomes" id="UP000190023">
    <property type="component" value="Unassembled WGS sequence"/>
</dbReference>
<dbReference type="OrthoDB" id="2085311at2"/>
<gene>
    <name evidence="11" type="ORF">B0188_06465</name>
</gene>
<evidence type="ECO:0000256" key="8">
    <source>
        <dbReference type="ARBA" id="ARBA00038436"/>
    </source>
</evidence>
<dbReference type="AlphaFoldDB" id="A0A1T0AZV3"/>
<comment type="subunit">
    <text evidence="9">The complex comprises the extracytoplasmic solute receptor protein and the two transmembrane proteins.</text>
</comment>
<evidence type="ECO:0000313" key="11">
    <source>
        <dbReference type="EMBL" id="OOS03483.1"/>
    </source>
</evidence>
<evidence type="ECO:0000256" key="7">
    <source>
        <dbReference type="ARBA" id="ARBA00023136"/>
    </source>
</evidence>
<keyword evidence="3" id="KW-1003">Cell membrane</keyword>
<dbReference type="InterPro" id="IPR055348">
    <property type="entry name" value="DctQ"/>
</dbReference>
<sequence length="165" mass="18269">MYKIKNLVNQLLAIFCVSLLVVLVICVIWQVISRYILGSPSIATDELARFLFMWVGLIGAAYATGLKRHLAIDLLLMKVQGKQKDTLELVILATMLFFAGFILVYGGASLAWDTHQTGQISPSLGIDMGLVYLCLPVSGAIMVFYVLIELIAKLQSLFNSKRDIQ</sequence>
<dbReference type="GO" id="GO:0022857">
    <property type="term" value="F:transmembrane transporter activity"/>
    <property type="evidence" value="ECO:0007669"/>
    <property type="project" value="UniProtKB-UniRule"/>
</dbReference>
<evidence type="ECO:0000256" key="5">
    <source>
        <dbReference type="ARBA" id="ARBA00022692"/>
    </source>
</evidence>
<evidence type="ECO:0000256" key="3">
    <source>
        <dbReference type="ARBA" id="ARBA00022475"/>
    </source>
</evidence>
<dbReference type="EMBL" id="MUYB01000026">
    <property type="protein sequence ID" value="OOS03483.1"/>
    <property type="molecule type" value="Genomic_DNA"/>
</dbReference>
<keyword evidence="7 9" id="KW-0472">Membrane</keyword>
<evidence type="ECO:0000313" key="12">
    <source>
        <dbReference type="Proteomes" id="UP000190023"/>
    </source>
</evidence>
<evidence type="ECO:0000256" key="1">
    <source>
        <dbReference type="ARBA" id="ARBA00004429"/>
    </source>
</evidence>
<keyword evidence="5 9" id="KW-0812">Transmembrane</keyword>
<organism evidence="11 12">
    <name type="scientific">[Haemophilus] felis</name>
    <dbReference type="NCBI Taxonomy" id="123822"/>
    <lineage>
        <taxon>Bacteria</taxon>
        <taxon>Pseudomonadati</taxon>
        <taxon>Pseudomonadota</taxon>
        <taxon>Gammaproteobacteria</taxon>
        <taxon>Pasteurellales</taxon>
        <taxon>Pasteurellaceae</taxon>
    </lineage>
</organism>
<evidence type="ECO:0000259" key="10">
    <source>
        <dbReference type="Pfam" id="PF04290"/>
    </source>
</evidence>
<protein>
    <recommendedName>
        <fullName evidence="9">TRAP transporter small permease protein</fullName>
    </recommendedName>
</protein>
<keyword evidence="2 9" id="KW-0813">Transport</keyword>
<dbReference type="STRING" id="123822.B0188_06465"/>
<accession>A0A1T0AZV3</accession>
<evidence type="ECO:0000256" key="2">
    <source>
        <dbReference type="ARBA" id="ARBA00022448"/>
    </source>
</evidence>
<dbReference type="PANTHER" id="PTHR35011">
    <property type="entry name" value="2,3-DIKETO-L-GULONATE TRAP TRANSPORTER SMALL PERMEASE PROTEIN YIAM"/>
    <property type="match status" value="1"/>
</dbReference>
<dbReference type="GO" id="GO:0005886">
    <property type="term" value="C:plasma membrane"/>
    <property type="evidence" value="ECO:0007669"/>
    <property type="project" value="UniProtKB-SubCell"/>
</dbReference>
<reference evidence="11 12" key="1">
    <citation type="submission" date="2017-02" db="EMBL/GenBank/DDBJ databases">
        <title>Draft genome sequence of Haemophilus felis CCUG 31170 type strain.</title>
        <authorList>
            <person name="Engstrom-Jakobsson H."/>
            <person name="Salva-Serra F."/>
            <person name="Thorell K."/>
            <person name="Gonzales-Siles L."/>
            <person name="Karlsson R."/>
            <person name="Boulund F."/>
            <person name="Engstrand L."/>
            <person name="Kristiansson E."/>
            <person name="Moore E."/>
        </authorList>
    </citation>
    <scope>NUCLEOTIDE SEQUENCE [LARGE SCALE GENOMIC DNA]</scope>
    <source>
        <strain evidence="11 12">CCUG 31170</strain>
    </source>
</reference>
<evidence type="ECO:0000256" key="9">
    <source>
        <dbReference type="RuleBase" id="RU369079"/>
    </source>
</evidence>
<comment type="subcellular location">
    <subcellularLocation>
        <location evidence="1 9">Cell inner membrane</location>
        <topology evidence="1 9">Multi-pass membrane protein</topology>
    </subcellularLocation>
</comment>
<feature type="transmembrane region" description="Helical" evidence="9">
    <location>
        <begin position="87"/>
        <end position="110"/>
    </location>
</feature>
<keyword evidence="6 9" id="KW-1133">Transmembrane helix</keyword>
<dbReference type="PANTHER" id="PTHR35011:SF2">
    <property type="entry name" value="2,3-DIKETO-L-GULONATE TRAP TRANSPORTER SMALL PERMEASE PROTEIN YIAM"/>
    <property type="match status" value="1"/>
</dbReference>
<keyword evidence="4 9" id="KW-0997">Cell inner membrane</keyword>
<proteinExistence type="inferred from homology"/>
<feature type="domain" description="Tripartite ATP-independent periplasmic transporters DctQ component" evidence="10">
    <location>
        <begin position="23"/>
        <end position="154"/>
    </location>
</feature>
<feature type="transmembrane region" description="Helical" evidence="9">
    <location>
        <begin position="130"/>
        <end position="152"/>
    </location>
</feature>
<name>A0A1T0AZV3_9PAST</name>
<evidence type="ECO:0000256" key="4">
    <source>
        <dbReference type="ARBA" id="ARBA00022519"/>
    </source>
</evidence>
<comment type="similarity">
    <text evidence="8 9">Belongs to the TRAP transporter small permease family.</text>
</comment>
<comment type="caution">
    <text evidence="11">The sequence shown here is derived from an EMBL/GenBank/DDBJ whole genome shotgun (WGS) entry which is preliminary data.</text>
</comment>
<keyword evidence="12" id="KW-1185">Reference proteome</keyword>
<evidence type="ECO:0000256" key="6">
    <source>
        <dbReference type="ARBA" id="ARBA00022989"/>
    </source>
</evidence>
<feature type="transmembrane region" description="Helical" evidence="9">
    <location>
        <begin position="47"/>
        <end position="66"/>
    </location>
</feature>
<dbReference type="GO" id="GO:0015740">
    <property type="term" value="P:C4-dicarboxylate transport"/>
    <property type="evidence" value="ECO:0007669"/>
    <property type="project" value="TreeGrafter"/>
</dbReference>